<dbReference type="EMBL" id="CM002924">
    <property type="protein sequence ID" value="KGN60389.1"/>
    <property type="molecule type" value="Genomic_DNA"/>
</dbReference>
<accession>A0A0A0LH91</accession>
<dbReference type="AlphaFoldDB" id="A0A0A0LH91"/>
<reference evidence="1 2" key="2">
    <citation type="journal article" date="2009" name="PLoS ONE">
        <title>An integrated genetic and cytogenetic map of the cucumber genome.</title>
        <authorList>
            <person name="Ren Y."/>
            <person name="Zhang Z."/>
            <person name="Liu J."/>
            <person name="Staub J.E."/>
            <person name="Han Y."/>
            <person name="Cheng Z."/>
            <person name="Li X."/>
            <person name="Lu J."/>
            <person name="Miao H."/>
            <person name="Kang H."/>
            <person name="Xie B."/>
            <person name="Gu X."/>
            <person name="Wang X."/>
            <person name="Du Y."/>
            <person name="Jin W."/>
            <person name="Huang S."/>
        </authorList>
    </citation>
    <scope>NUCLEOTIDE SEQUENCE [LARGE SCALE GENOMIC DNA]</scope>
    <source>
        <strain evidence="2">cv. 9930</strain>
    </source>
</reference>
<evidence type="ECO:0000313" key="1">
    <source>
        <dbReference type="EMBL" id="KGN60389.1"/>
    </source>
</evidence>
<dbReference type="Gramene" id="KGN60389">
    <property type="protein sequence ID" value="KGN60389"/>
    <property type="gene ID" value="Csa_3G902315"/>
</dbReference>
<dbReference type="Proteomes" id="UP000029981">
    <property type="component" value="Chromosome 3"/>
</dbReference>
<name>A0A0A0LH91_CUCSA</name>
<reference evidence="1 2" key="3">
    <citation type="journal article" date="2010" name="BMC Genomics">
        <title>Transcriptome sequencing and comparative analysis of cucumber flowers with different sex types.</title>
        <authorList>
            <person name="Guo S."/>
            <person name="Zheng Y."/>
            <person name="Joung J.G."/>
            <person name="Liu S."/>
            <person name="Zhang Z."/>
            <person name="Crasta O.R."/>
            <person name="Sobral B.W."/>
            <person name="Xu Y."/>
            <person name="Huang S."/>
            <person name="Fei Z."/>
        </authorList>
    </citation>
    <scope>NUCLEOTIDE SEQUENCE [LARGE SCALE GENOMIC DNA]</scope>
    <source>
        <strain evidence="2">cv. 9930</strain>
    </source>
</reference>
<keyword evidence="2" id="KW-1185">Reference proteome</keyword>
<gene>
    <name evidence="1" type="ORF">Csa_3G902315</name>
</gene>
<sequence length="122" mass="13974">MYCRNRTVVPQSMLTTSDTKTSHTPIVVEYIKPLCTSRRRETRDYIDISSTSYSHYEVFRNCTAFDEVFISLRFIKAANDGPNDIPRRSYELREEGGALAGAEFIGVKLKDEILQVVELMLS</sequence>
<organism evidence="1 2">
    <name type="scientific">Cucumis sativus</name>
    <name type="common">Cucumber</name>
    <dbReference type="NCBI Taxonomy" id="3659"/>
    <lineage>
        <taxon>Eukaryota</taxon>
        <taxon>Viridiplantae</taxon>
        <taxon>Streptophyta</taxon>
        <taxon>Embryophyta</taxon>
        <taxon>Tracheophyta</taxon>
        <taxon>Spermatophyta</taxon>
        <taxon>Magnoliopsida</taxon>
        <taxon>eudicotyledons</taxon>
        <taxon>Gunneridae</taxon>
        <taxon>Pentapetalae</taxon>
        <taxon>rosids</taxon>
        <taxon>fabids</taxon>
        <taxon>Cucurbitales</taxon>
        <taxon>Cucurbitaceae</taxon>
        <taxon>Benincaseae</taxon>
        <taxon>Cucumis</taxon>
    </lineage>
</organism>
<evidence type="ECO:0000313" key="2">
    <source>
        <dbReference type="Proteomes" id="UP000029981"/>
    </source>
</evidence>
<protein>
    <submittedName>
        <fullName evidence="1">Uncharacterized protein</fullName>
    </submittedName>
</protein>
<reference evidence="1 2" key="4">
    <citation type="journal article" date="2011" name="BMC Genomics">
        <title>RNA-Seq improves annotation of protein-coding genes in the cucumber genome.</title>
        <authorList>
            <person name="Li Z."/>
            <person name="Zhang Z."/>
            <person name="Yan P."/>
            <person name="Huang S."/>
            <person name="Fei Z."/>
            <person name="Lin K."/>
        </authorList>
    </citation>
    <scope>NUCLEOTIDE SEQUENCE [LARGE SCALE GENOMIC DNA]</scope>
    <source>
        <strain evidence="2">cv. 9930</strain>
    </source>
</reference>
<reference evidence="1 2" key="1">
    <citation type="journal article" date="2009" name="Nat. Genet.">
        <title>The genome of the cucumber, Cucumis sativus L.</title>
        <authorList>
            <person name="Huang S."/>
            <person name="Li R."/>
            <person name="Zhang Z."/>
            <person name="Li L."/>
            <person name="Gu X."/>
            <person name="Fan W."/>
            <person name="Lucas W.J."/>
            <person name="Wang X."/>
            <person name="Xie B."/>
            <person name="Ni P."/>
            <person name="Ren Y."/>
            <person name="Zhu H."/>
            <person name="Li J."/>
            <person name="Lin K."/>
            <person name="Jin W."/>
            <person name="Fei Z."/>
            <person name="Li G."/>
            <person name="Staub J."/>
            <person name="Kilian A."/>
            <person name="van der Vossen E.A."/>
            <person name="Wu Y."/>
            <person name="Guo J."/>
            <person name="He J."/>
            <person name="Jia Z."/>
            <person name="Ren Y."/>
            <person name="Tian G."/>
            <person name="Lu Y."/>
            <person name="Ruan J."/>
            <person name="Qian W."/>
            <person name="Wang M."/>
            <person name="Huang Q."/>
            <person name="Li B."/>
            <person name="Xuan Z."/>
            <person name="Cao J."/>
            <person name="Asan"/>
            <person name="Wu Z."/>
            <person name="Zhang J."/>
            <person name="Cai Q."/>
            <person name="Bai Y."/>
            <person name="Zhao B."/>
            <person name="Han Y."/>
            <person name="Li Y."/>
            <person name="Li X."/>
            <person name="Wang S."/>
            <person name="Shi Q."/>
            <person name="Liu S."/>
            <person name="Cho W.K."/>
            <person name="Kim J.Y."/>
            <person name="Xu Y."/>
            <person name="Heller-Uszynska K."/>
            <person name="Miao H."/>
            <person name="Cheng Z."/>
            <person name="Zhang S."/>
            <person name="Wu J."/>
            <person name="Yang Y."/>
            <person name="Kang H."/>
            <person name="Li M."/>
            <person name="Liang H."/>
            <person name="Ren X."/>
            <person name="Shi Z."/>
            <person name="Wen M."/>
            <person name="Jian M."/>
            <person name="Yang H."/>
            <person name="Zhang G."/>
            <person name="Yang Z."/>
            <person name="Chen R."/>
            <person name="Liu S."/>
            <person name="Li J."/>
            <person name="Ma L."/>
            <person name="Liu H."/>
            <person name="Zhou Y."/>
            <person name="Zhao J."/>
            <person name="Fang X."/>
            <person name="Li G."/>
            <person name="Fang L."/>
            <person name="Li Y."/>
            <person name="Liu D."/>
            <person name="Zheng H."/>
            <person name="Zhang Y."/>
            <person name="Qin N."/>
            <person name="Li Z."/>
            <person name="Yang G."/>
            <person name="Yang S."/>
            <person name="Bolund L."/>
            <person name="Kristiansen K."/>
            <person name="Zheng H."/>
            <person name="Li S."/>
            <person name="Zhang X."/>
            <person name="Yang H."/>
            <person name="Wang J."/>
            <person name="Sun R."/>
            <person name="Zhang B."/>
            <person name="Jiang S."/>
            <person name="Wang J."/>
            <person name="Du Y."/>
            <person name="Li S."/>
        </authorList>
    </citation>
    <scope>NUCLEOTIDE SEQUENCE [LARGE SCALE GENOMIC DNA]</scope>
    <source>
        <strain evidence="2">cv. 9930</strain>
    </source>
</reference>
<proteinExistence type="predicted"/>